<accession>A0A2T4CGG7</accession>
<evidence type="ECO:0000313" key="2">
    <source>
        <dbReference type="Proteomes" id="UP000240760"/>
    </source>
</evidence>
<name>A0A2T4CGG7_TRILO</name>
<gene>
    <name evidence="1" type="ORF">M440DRAFT_1428290</name>
</gene>
<sequence length="109" mass="12290">MNNSTSSATGNGSDIPKTTVKTVTRKEVDGSIYSALMAIAPDDLKSITWEETVRVPEAKVRSPEHTLEEVFRGLEELYGKLEAEDKALFEAQMRTLRQILELDVKRDEY</sequence>
<protein>
    <submittedName>
        <fullName evidence="1">Uncharacterized protein</fullName>
    </submittedName>
</protein>
<dbReference type="Proteomes" id="UP000240760">
    <property type="component" value="Unassembled WGS sequence"/>
</dbReference>
<keyword evidence="2" id="KW-1185">Reference proteome</keyword>
<dbReference type="EMBL" id="KZ679127">
    <property type="protein sequence ID" value="PTB80665.1"/>
    <property type="molecule type" value="Genomic_DNA"/>
</dbReference>
<evidence type="ECO:0000313" key="1">
    <source>
        <dbReference type="EMBL" id="PTB80665.1"/>
    </source>
</evidence>
<dbReference type="AlphaFoldDB" id="A0A2T4CGG7"/>
<reference evidence="1 2" key="1">
    <citation type="submission" date="2016-07" db="EMBL/GenBank/DDBJ databases">
        <title>Multiple horizontal gene transfer events from other fungi enriched the ability of initially mycotrophic Trichoderma (Ascomycota) to feed on dead plant biomass.</title>
        <authorList>
            <consortium name="DOE Joint Genome Institute"/>
            <person name="Aerts A."/>
            <person name="Atanasova L."/>
            <person name="Chenthamara K."/>
            <person name="Zhang J."/>
            <person name="Grujic M."/>
            <person name="Henrissat B."/>
            <person name="Kuo A."/>
            <person name="Salamov A."/>
            <person name="Lipzen A."/>
            <person name="Labutti K."/>
            <person name="Barry K."/>
            <person name="Miao Y."/>
            <person name="Rahimi M.J."/>
            <person name="Shen Q."/>
            <person name="Grigoriev I.V."/>
            <person name="Kubicek C.P."/>
            <person name="Druzhinina I.S."/>
        </authorList>
    </citation>
    <scope>NUCLEOTIDE SEQUENCE [LARGE SCALE GENOMIC DNA]</scope>
    <source>
        <strain evidence="1 2">ATCC 18648</strain>
    </source>
</reference>
<organism evidence="1 2">
    <name type="scientific">Trichoderma longibrachiatum ATCC 18648</name>
    <dbReference type="NCBI Taxonomy" id="983965"/>
    <lineage>
        <taxon>Eukaryota</taxon>
        <taxon>Fungi</taxon>
        <taxon>Dikarya</taxon>
        <taxon>Ascomycota</taxon>
        <taxon>Pezizomycotina</taxon>
        <taxon>Sordariomycetes</taxon>
        <taxon>Hypocreomycetidae</taxon>
        <taxon>Hypocreales</taxon>
        <taxon>Hypocreaceae</taxon>
        <taxon>Trichoderma</taxon>
    </lineage>
</organism>
<proteinExistence type="predicted"/>